<proteinExistence type="predicted"/>
<protein>
    <submittedName>
        <fullName evidence="1">Protein MtfA</fullName>
    </submittedName>
</protein>
<dbReference type="OrthoDB" id="9786424at2"/>
<dbReference type="PANTHER" id="PTHR30164:SF2">
    <property type="entry name" value="PROTEIN MTFA"/>
    <property type="match status" value="1"/>
</dbReference>
<dbReference type="Gene3D" id="3.40.390.10">
    <property type="entry name" value="Collagenase (Catalytic Domain)"/>
    <property type="match status" value="1"/>
</dbReference>
<dbReference type="InterPro" id="IPR042252">
    <property type="entry name" value="MtfA_N"/>
</dbReference>
<dbReference type="GO" id="GO:0005829">
    <property type="term" value="C:cytosol"/>
    <property type="evidence" value="ECO:0007669"/>
    <property type="project" value="TreeGrafter"/>
</dbReference>
<dbReference type="Proteomes" id="UP000188357">
    <property type="component" value="Unassembled WGS sequence"/>
</dbReference>
<reference evidence="1 2" key="1">
    <citation type="submission" date="2017-02" db="EMBL/GenBank/DDBJ databases">
        <authorList>
            <person name="Peterson S.W."/>
        </authorList>
    </citation>
    <scope>NUCLEOTIDE SEQUENCE [LARGE SCALE GENOMIC DNA]</scope>
    <source>
        <strain evidence="1">Psychrobacter_piechaudii</strain>
    </source>
</reference>
<accession>A0A1R4GDX5</accession>
<evidence type="ECO:0000313" key="1">
    <source>
        <dbReference type="EMBL" id="SJM66367.1"/>
    </source>
</evidence>
<dbReference type="SUPFAM" id="SSF55486">
    <property type="entry name" value="Metalloproteases ('zincins'), catalytic domain"/>
    <property type="match status" value="1"/>
</dbReference>
<dbReference type="GO" id="GO:0008237">
    <property type="term" value="F:metallopeptidase activity"/>
    <property type="evidence" value="ECO:0007669"/>
    <property type="project" value="InterPro"/>
</dbReference>
<dbReference type="InterPro" id="IPR024079">
    <property type="entry name" value="MetalloPept_cat_dom_sf"/>
</dbReference>
<evidence type="ECO:0000313" key="2">
    <source>
        <dbReference type="Proteomes" id="UP000188357"/>
    </source>
</evidence>
<name>A0A1R4GDX5_9GAMM</name>
<gene>
    <name evidence="1" type="primary">mtfA</name>
    <name evidence="1" type="ORF">A1232T_00296</name>
</gene>
<dbReference type="CDD" id="cd20169">
    <property type="entry name" value="Peptidase_M90_mtfA"/>
    <property type="match status" value="1"/>
</dbReference>
<dbReference type="AlphaFoldDB" id="A0A1R4GDX5"/>
<dbReference type="RefSeq" id="WP_077450153.1">
    <property type="nucleotide sequence ID" value="NZ_FUGE01000051.1"/>
</dbReference>
<organism evidence="1 2">
    <name type="scientific">Psychrobacter piechaudii</name>
    <dbReference type="NCBI Taxonomy" id="1945521"/>
    <lineage>
        <taxon>Bacteria</taxon>
        <taxon>Pseudomonadati</taxon>
        <taxon>Pseudomonadota</taxon>
        <taxon>Gammaproteobacteria</taxon>
        <taxon>Moraxellales</taxon>
        <taxon>Moraxellaceae</taxon>
        <taxon>Psychrobacter</taxon>
    </lineage>
</organism>
<dbReference type="Gene3D" id="1.10.472.150">
    <property type="entry name" value="Glucose-regulated metallo-peptidase M90, N-terminal domain"/>
    <property type="match status" value="1"/>
</dbReference>
<dbReference type="Pfam" id="PF06167">
    <property type="entry name" value="Peptidase_M90"/>
    <property type="match status" value="1"/>
</dbReference>
<keyword evidence="2" id="KW-1185">Reference proteome</keyword>
<dbReference type="PANTHER" id="PTHR30164">
    <property type="entry name" value="MTFA PEPTIDASE"/>
    <property type="match status" value="1"/>
</dbReference>
<sequence length="250" mass="28550">MFDKIKDWNEQRIIDKSGYSHSQWQAVAQDIAILNRLTESELERLFDLATLFLHDKSIKGAQDFVVTDAMKQSIALQACLPILNLGLEWYKGWSSVIVYPSSYHAKSTTIDEMGIVHEGTQHRSGEAWLRGPVILSWREVKDSGDLDGQNVVIHEFVHKLDMLNGRANGFPPMQSGMDPTEWTQIMEQGFADFQNNPKPGIDRYGATNPAEFLAVLSEVFFERPQDLNDAYPNIYQLLVDFFKQNPLQRT</sequence>
<dbReference type="GO" id="GO:0004177">
    <property type="term" value="F:aminopeptidase activity"/>
    <property type="evidence" value="ECO:0007669"/>
    <property type="project" value="TreeGrafter"/>
</dbReference>
<dbReference type="EMBL" id="FUGE01000051">
    <property type="protein sequence ID" value="SJM66367.1"/>
    <property type="molecule type" value="Genomic_DNA"/>
</dbReference>
<dbReference type="InterPro" id="IPR010384">
    <property type="entry name" value="MtfA_fam"/>
</dbReference>